<dbReference type="SUPFAM" id="SSF53067">
    <property type="entry name" value="Actin-like ATPase domain"/>
    <property type="match status" value="1"/>
</dbReference>
<name>A0ABY5Z549_9ACTN</name>
<dbReference type="Pfam" id="PF01869">
    <property type="entry name" value="BcrAD_BadFG"/>
    <property type="match status" value="1"/>
</dbReference>
<dbReference type="PANTHER" id="PTHR43190">
    <property type="entry name" value="N-ACETYL-D-GLUCOSAMINE KINASE"/>
    <property type="match status" value="1"/>
</dbReference>
<dbReference type="EMBL" id="CP073721">
    <property type="protein sequence ID" value="UWZ35868.1"/>
    <property type="molecule type" value="Genomic_DNA"/>
</dbReference>
<dbReference type="Proteomes" id="UP001058271">
    <property type="component" value="Chromosome"/>
</dbReference>
<evidence type="ECO:0000313" key="3">
    <source>
        <dbReference type="Proteomes" id="UP001058271"/>
    </source>
</evidence>
<accession>A0ABY5Z549</accession>
<dbReference type="RefSeq" id="WP_260725215.1">
    <property type="nucleotide sequence ID" value="NZ_BAAABS010000051.1"/>
</dbReference>
<organism evidence="2 3">
    <name type="scientific">Dactylosporangium roseum</name>
    <dbReference type="NCBI Taxonomy" id="47989"/>
    <lineage>
        <taxon>Bacteria</taxon>
        <taxon>Bacillati</taxon>
        <taxon>Actinomycetota</taxon>
        <taxon>Actinomycetes</taxon>
        <taxon>Micromonosporales</taxon>
        <taxon>Micromonosporaceae</taxon>
        <taxon>Dactylosporangium</taxon>
    </lineage>
</organism>
<dbReference type="Gene3D" id="3.30.420.40">
    <property type="match status" value="2"/>
</dbReference>
<reference evidence="2" key="1">
    <citation type="submission" date="2021-04" db="EMBL/GenBank/DDBJ databases">
        <title>Biosynthetic gene clusters of Dactylosporangioum roseum.</title>
        <authorList>
            <person name="Hartkoorn R.C."/>
            <person name="Beaudoing E."/>
            <person name="Hot D."/>
            <person name="Moureu S."/>
        </authorList>
    </citation>
    <scope>NUCLEOTIDE SEQUENCE</scope>
    <source>
        <strain evidence="2">NRRL B-16295</strain>
    </source>
</reference>
<protein>
    <recommendedName>
        <fullName evidence="1">ATPase BadF/BadG/BcrA/BcrD type domain-containing protein</fullName>
    </recommendedName>
</protein>
<proteinExistence type="predicted"/>
<feature type="domain" description="ATPase BadF/BadG/BcrA/BcrD type" evidence="1">
    <location>
        <begin position="12"/>
        <end position="284"/>
    </location>
</feature>
<dbReference type="InterPro" id="IPR002731">
    <property type="entry name" value="ATPase_BadF"/>
</dbReference>
<evidence type="ECO:0000313" key="2">
    <source>
        <dbReference type="EMBL" id="UWZ35868.1"/>
    </source>
</evidence>
<gene>
    <name evidence="2" type="ORF">Drose_33050</name>
</gene>
<dbReference type="InterPro" id="IPR043129">
    <property type="entry name" value="ATPase_NBD"/>
</dbReference>
<keyword evidence="3" id="KW-1185">Reference proteome</keyword>
<dbReference type="InterPro" id="IPR052519">
    <property type="entry name" value="Euk-type_GlcNAc_Kinase"/>
</dbReference>
<sequence length="320" mass="32714">MTPSGAPITFAVDAGGTSTRMTVLRGGTAPLDVDLPSVNPSSVGDSTADDGVRDVFAVLRHAAGGDAVEGVFASAAIGGGTLAYWQRAVAAAMHSSGLRGAVHVMNDVDPLLFGAPLRGVGGVLVVGTGSCVLARDGAELLRLGGTEYLASDEGSAFQLGRAGLVAAVRAYDGRGARTAIRDRLERDAGVPVDGLARRLAELPHPKTAVARLATAVTAAWLEDGDDVARGIVEGAVADLADMVRHVSRRLGPLDWVMTGGVVCRCAPFTALLRSVVADRLGQEVTMTLTPDCRRQALSMVAADGSTASHDTPTGAVVVTR</sequence>
<evidence type="ECO:0000259" key="1">
    <source>
        <dbReference type="Pfam" id="PF01869"/>
    </source>
</evidence>
<dbReference type="PANTHER" id="PTHR43190:SF3">
    <property type="entry name" value="N-ACETYL-D-GLUCOSAMINE KINASE"/>
    <property type="match status" value="1"/>
</dbReference>